<feature type="non-terminal residue" evidence="1">
    <location>
        <position position="40"/>
    </location>
</feature>
<organism evidence="1">
    <name type="scientific">uncultured Synechococcales cyanobacterium</name>
    <dbReference type="NCBI Taxonomy" id="1936017"/>
    <lineage>
        <taxon>Bacteria</taxon>
        <taxon>Bacillati</taxon>
        <taxon>Cyanobacteriota</taxon>
        <taxon>Cyanophyceae</taxon>
        <taxon>Synechococcales</taxon>
        <taxon>environmental samples</taxon>
    </lineage>
</organism>
<reference evidence="1" key="1">
    <citation type="submission" date="2020-02" db="EMBL/GenBank/DDBJ databases">
        <authorList>
            <person name="Meier V. D."/>
        </authorList>
    </citation>
    <scope>NUCLEOTIDE SEQUENCE</scope>
    <source>
        <strain evidence="1">AVDCRST_MAG81</strain>
    </source>
</reference>
<sequence length="40" mass="4484">GTSTVCLCRLVANQTVLATARELERKSCRALLGWRKSRHV</sequence>
<proteinExistence type="predicted"/>
<dbReference type="AlphaFoldDB" id="A0A6J4VQP3"/>
<dbReference type="EMBL" id="CADCWO010000174">
    <property type="protein sequence ID" value="CAA9582305.1"/>
    <property type="molecule type" value="Genomic_DNA"/>
</dbReference>
<name>A0A6J4VQP3_9CYAN</name>
<accession>A0A6J4VQP3</accession>
<feature type="non-terminal residue" evidence="1">
    <location>
        <position position="1"/>
    </location>
</feature>
<protein>
    <submittedName>
        <fullName evidence="1">Uncharacterized protein</fullName>
    </submittedName>
</protein>
<evidence type="ECO:0000313" key="1">
    <source>
        <dbReference type="EMBL" id="CAA9582305.1"/>
    </source>
</evidence>
<gene>
    <name evidence="1" type="ORF">AVDCRST_MAG81-3202</name>
</gene>